<proteinExistence type="predicted"/>
<evidence type="ECO:0000313" key="2">
    <source>
        <dbReference type="Proteomes" id="UP000288805"/>
    </source>
</evidence>
<dbReference type="AlphaFoldDB" id="A0A438KJX0"/>
<sequence length="188" mass="21418">MVALLSLDHSSLLNLCFPKEIDDYRMIIKLANMMDELVPHDEYIDDMDVMDIHHVVNIVKLESISLFDLFGVFSIVCSEDVQHVLTLELLEDYVFGSCDDVSLCASYSPTSHVFDIDDESRHHDSNEDSLDFDLSSTYHKVSLASRDVEIVDLSTGDQLRELNFGSALSIDEIDRLIQLLKSYLDFFS</sequence>
<name>A0A438KJX0_VITVI</name>
<reference evidence="1 2" key="1">
    <citation type="journal article" date="2018" name="PLoS Genet.">
        <title>Population sequencing reveals clonal diversity and ancestral inbreeding in the grapevine cultivar Chardonnay.</title>
        <authorList>
            <person name="Roach M.J."/>
            <person name="Johnson D.L."/>
            <person name="Bohlmann J."/>
            <person name="van Vuuren H.J."/>
            <person name="Jones S.J."/>
            <person name="Pretorius I.S."/>
            <person name="Schmidt S.A."/>
            <person name="Borneman A.R."/>
        </authorList>
    </citation>
    <scope>NUCLEOTIDE SEQUENCE [LARGE SCALE GENOMIC DNA]</scope>
    <source>
        <strain evidence="2">cv. Chardonnay</strain>
        <tissue evidence="1">Leaf</tissue>
    </source>
</reference>
<organism evidence="1 2">
    <name type="scientific">Vitis vinifera</name>
    <name type="common">Grape</name>
    <dbReference type="NCBI Taxonomy" id="29760"/>
    <lineage>
        <taxon>Eukaryota</taxon>
        <taxon>Viridiplantae</taxon>
        <taxon>Streptophyta</taxon>
        <taxon>Embryophyta</taxon>
        <taxon>Tracheophyta</taxon>
        <taxon>Spermatophyta</taxon>
        <taxon>Magnoliopsida</taxon>
        <taxon>eudicotyledons</taxon>
        <taxon>Gunneridae</taxon>
        <taxon>Pentapetalae</taxon>
        <taxon>rosids</taxon>
        <taxon>Vitales</taxon>
        <taxon>Vitaceae</taxon>
        <taxon>Viteae</taxon>
        <taxon>Vitis</taxon>
    </lineage>
</organism>
<gene>
    <name evidence="1" type="ORF">CK203_002257</name>
</gene>
<dbReference type="Proteomes" id="UP000288805">
    <property type="component" value="Unassembled WGS sequence"/>
</dbReference>
<accession>A0A438KJX0</accession>
<dbReference type="EMBL" id="QGNW01000005">
    <property type="protein sequence ID" value="RVX21493.1"/>
    <property type="molecule type" value="Genomic_DNA"/>
</dbReference>
<protein>
    <submittedName>
        <fullName evidence="1">Uncharacterized protein</fullName>
    </submittedName>
</protein>
<comment type="caution">
    <text evidence="1">The sequence shown here is derived from an EMBL/GenBank/DDBJ whole genome shotgun (WGS) entry which is preliminary data.</text>
</comment>
<evidence type="ECO:0000313" key="1">
    <source>
        <dbReference type="EMBL" id="RVX21493.1"/>
    </source>
</evidence>